<evidence type="ECO:0000313" key="1">
    <source>
        <dbReference type="EMBL" id="CAG8645383.1"/>
    </source>
</evidence>
<proteinExistence type="predicted"/>
<comment type="caution">
    <text evidence="1">The sequence shown here is derived from an EMBL/GenBank/DDBJ whole genome shotgun (WGS) entry which is preliminary data.</text>
</comment>
<accession>A0ACA9NB21</accession>
<organism evidence="1 2">
    <name type="scientific">Cetraspora pellucida</name>
    <dbReference type="NCBI Taxonomy" id="1433469"/>
    <lineage>
        <taxon>Eukaryota</taxon>
        <taxon>Fungi</taxon>
        <taxon>Fungi incertae sedis</taxon>
        <taxon>Mucoromycota</taxon>
        <taxon>Glomeromycotina</taxon>
        <taxon>Glomeromycetes</taxon>
        <taxon>Diversisporales</taxon>
        <taxon>Gigasporaceae</taxon>
        <taxon>Cetraspora</taxon>
    </lineage>
</organism>
<dbReference type="Proteomes" id="UP000789366">
    <property type="component" value="Unassembled WGS sequence"/>
</dbReference>
<gene>
    <name evidence="1" type="ORF">SPELUC_LOCUS8722</name>
</gene>
<dbReference type="EMBL" id="CAJVPW010013477">
    <property type="protein sequence ID" value="CAG8645383.1"/>
    <property type="molecule type" value="Genomic_DNA"/>
</dbReference>
<protein>
    <submittedName>
        <fullName evidence="1">11459_t:CDS:1</fullName>
    </submittedName>
</protein>
<evidence type="ECO:0000313" key="2">
    <source>
        <dbReference type="Proteomes" id="UP000789366"/>
    </source>
</evidence>
<sequence>NDWKLTVTPPEKDDVVINTFNTWTQTFPTMNTGFIVLQHDLYPETVIAAIKVLKLAVKVNGLNMTTVPQCVGDTKPYLEVGGSPNFIKGKQVDLVLKIRISQAFQVDPESASSVTW</sequence>
<feature type="non-terminal residue" evidence="1">
    <location>
        <position position="1"/>
    </location>
</feature>
<name>A0ACA9NB21_9GLOM</name>
<reference evidence="1" key="1">
    <citation type="submission" date="2021-06" db="EMBL/GenBank/DDBJ databases">
        <authorList>
            <person name="Kallberg Y."/>
            <person name="Tangrot J."/>
            <person name="Rosling A."/>
        </authorList>
    </citation>
    <scope>NUCLEOTIDE SEQUENCE</scope>
    <source>
        <strain evidence="1">28 12/20/2015</strain>
    </source>
</reference>
<keyword evidence="2" id="KW-1185">Reference proteome</keyword>